<feature type="domain" description="HPt" evidence="2">
    <location>
        <begin position="43"/>
        <end position="95"/>
    </location>
</feature>
<sequence length="122" mass="12889">MVAINIAFEAPEVENGYGPCKASPIDLPHLASQTMGDKELEIEVLQLFAKQARKCLQALTESDADQKAIAHRLKGAASAIGAFHVVSAAGAIEEHGGDAARIAAVTLAVVETEHFILKICRV</sequence>
<keyword evidence="1" id="KW-0902">Two-component regulatory system</keyword>
<proteinExistence type="predicted"/>
<dbReference type="Gene3D" id="1.20.120.160">
    <property type="entry name" value="HPT domain"/>
    <property type="match status" value="1"/>
</dbReference>
<dbReference type="InterPro" id="IPR008207">
    <property type="entry name" value="Sig_transdc_His_kin_Hpt_dom"/>
</dbReference>
<reference evidence="3 4" key="1">
    <citation type="submission" date="2016-09" db="EMBL/GenBank/DDBJ databases">
        <title>Rhizobium oryziradicis sp. nov., isolated from the root of rice.</title>
        <authorList>
            <person name="Zhao J."/>
            <person name="Zhang X."/>
        </authorList>
    </citation>
    <scope>NUCLEOTIDE SEQUENCE [LARGE SCALE GENOMIC DNA]</scope>
    <source>
        <strain evidence="3 4">N19</strain>
    </source>
</reference>
<dbReference type="GO" id="GO:0004672">
    <property type="term" value="F:protein kinase activity"/>
    <property type="evidence" value="ECO:0007669"/>
    <property type="project" value="UniProtKB-ARBA"/>
</dbReference>
<dbReference type="STRING" id="1867956.BJF95_22935"/>
<dbReference type="GO" id="GO:0000160">
    <property type="term" value="P:phosphorelay signal transduction system"/>
    <property type="evidence" value="ECO:0007669"/>
    <property type="project" value="UniProtKB-KW"/>
</dbReference>
<dbReference type="SUPFAM" id="SSF47226">
    <property type="entry name" value="Histidine-containing phosphotransfer domain, HPT domain"/>
    <property type="match status" value="1"/>
</dbReference>
<evidence type="ECO:0000259" key="2">
    <source>
        <dbReference type="Pfam" id="PF01627"/>
    </source>
</evidence>
<protein>
    <submittedName>
        <fullName evidence="3">Transcriptional regulator</fullName>
    </submittedName>
</protein>
<evidence type="ECO:0000313" key="3">
    <source>
        <dbReference type="EMBL" id="OLP43694.1"/>
    </source>
</evidence>
<keyword evidence="4" id="KW-1185">Reference proteome</keyword>
<dbReference type="Proteomes" id="UP000186894">
    <property type="component" value="Unassembled WGS sequence"/>
</dbReference>
<organism evidence="3 4">
    <name type="scientific">Rhizobium oryziradicis</name>
    <dbReference type="NCBI Taxonomy" id="1867956"/>
    <lineage>
        <taxon>Bacteria</taxon>
        <taxon>Pseudomonadati</taxon>
        <taxon>Pseudomonadota</taxon>
        <taxon>Alphaproteobacteria</taxon>
        <taxon>Hyphomicrobiales</taxon>
        <taxon>Rhizobiaceae</taxon>
        <taxon>Rhizobium/Agrobacterium group</taxon>
        <taxon>Rhizobium</taxon>
    </lineage>
</organism>
<evidence type="ECO:0000313" key="4">
    <source>
        <dbReference type="Proteomes" id="UP000186894"/>
    </source>
</evidence>
<accession>A0A1Q8ZPG2</accession>
<dbReference type="InterPro" id="IPR036641">
    <property type="entry name" value="HPT_dom_sf"/>
</dbReference>
<dbReference type="RefSeq" id="WP_075641014.1">
    <property type="nucleotide sequence ID" value="NZ_MKIM01000028.1"/>
</dbReference>
<dbReference type="EMBL" id="MKIM01000028">
    <property type="protein sequence ID" value="OLP43694.1"/>
    <property type="molecule type" value="Genomic_DNA"/>
</dbReference>
<comment type="caution">
    <text evidence="3">The sequence shown here is derived from an EMBL/GenBank/DDBJ whole genome shotgun (WGS) entry which is preliminary data.</text>
</comment>
<gene>
    <name evidence="3" type="ORF">BJF95_22935</name>
</gene>
<dbReference type="OrthoDB" id="8454588at2"/>
<name>A0A1Q8ZPG2_9HYPH</name>
<dbReference type="AlphaFoldDB" id="A0A1Q8ZPG2"/>
<evidence type="ECO:0000256" key="1">
    <source>
        <dbReference type="ARBA" id="ARBA00023012"/>
    </source>
</evidence>
<dbReference type="Pfam" id="PF01627">
    <property type="entry name" value="Hpt"/>
    <property type="match status" value="1"/>
</dbReference>